<dbReference type="AlphaFoldDB" id="A0A5M8FCL2"/>
<organism evidence="2 3">
    <name type="scientific">Thiohalocapsa marina</name>
    <dbReference type="NCBI Taxonomy" id="424902"/>
    <lineage>
        <taxon>Bacteria</taxon>
        <taxon>Pseudomonadati</taxon>
        <taxon>Pseudomonadota</taxon>
        <taxon>Gammaproteobacteria</taxon>
        <taxon>Chromatiales</taxon>
        <taxon>Chromatiaceae</taxon>
        <taxon>Thiohalocapsa</taxon>
    </lineage>
</organism>
<gene>
    <name evidence="2" type="ORF">F2Q65_17915</name>
</gene>
<reference evidence="2 3" key="1">
    <citation type="submission" date="2019-09" db="EMBL/GenBank/DDBJ databases">
        <title>Whole-genome sequence of the purple sulfur bacterium Thiohalocapsa marina DSM 19078.</title>
        <authorList>
            <person name="Kyndt J.A."/>
            <person name="Meyer T.E."/>
        </authorList>
    </citation>
    <scope>NUCLEOTIDE SEQUENCE [LARGE SCALE GENOMIC DNA]</scope>
    <source>
        <strain evidence="2 3">DSM 19078</strain>
    </source>
</reference>
<accession>A0A5M8FCL2</accession>
<proteinExistence type="predicted"/>
<dbReference type="Pfam" id="PF00550">
    <property type="entry name" value="PP-binding"/>
    <property type="match status" value="1"/>
</dbReference>
<dbReference type="InterPro" id="IPR009081">
    <property type="entry name" value="PP-bd_ACP"/>
</dbReference>
<evidence type="ECO:0000313" key="3">
    <source>
        <dbReference type="Proteomes" id="UP000322981"/>
    </source>
</evidence>
<feature type="domain" description="Carrier" evidence="1">
    <location>
        <begin position="21"/>
        <end position="82"/>
    </location>
</feature>
<dbReference type="InterPro" id="IPR036736">
    <property type="entry name" value="ACP-like_sf"/>
</dbReference>
<keyword evidence="3" id="KW-1185">Reference proteome</keyword>
<evidence type="ECO:0000313" key="2">
    <source>
        <dbReference type="EMBL" id="KAA6182399.1"/>
    </source>
</evidence>
<protein>
    <submittedName>
        <fullName evidence="2">Acyl carrier protein</fullName>
    </submittedName>
</protein>
<dbReference type="Gene3D" id="1.10.1200.10">
    <property type="entry name" value="ACP-like"/>
    <property type="match status" value="1"/>
</dbReference>
<dbReference type="SUPFAM" id="SSF47336">
    <property type="entry name" value="ACP-like"/>
    <property type="match status" value="1"/>
</dbReference>
<evidence type="ECO:0000259" key="1">
    <source>
        <dbReference type="Pfam" id="PF00550"/>
    </source>
</evidence>
<dbReference type="OrthoDB" id="9810922at2"/>
<comment type="caution">
    <text evidence="2">The sequence shown here is derived from an EMBL/GenBank/DDBJ whole genome shotgun (WGS) entry which is preliminary data.</text>
</comment>
<sequence length="86" mass="9529">MDQEVCVLDSERVRDEVVAALRAVAPEVDVDALDPEVNFRDQLELDSVDYLNFVLGVERAFGVQVPALDFPRLSCLRGCLEYLGGS</sequence>
<name>A0A5M8FCL2_9GAMM</name>
<dbReference type="Proteomes" id="UP000322981">
    <property type="component" value="Unassembled WGS sequence"/>
</dbReference>
<dbReference type="EMBL" id="VWXX01000047">
    <property type="protein sequence ID" value="KAA6182399.1"/>
    <property type="molecule type" value="Genomic_DNA"/>
</dbReference>